<feature type="transmembrane region" description="Helical" evidence="1">
    <location>
        <begin position="83"/>
        <end position="110"/>
    </location>
</feature>
<feature type="transmembrane region" description="Helical" evidence="1">
    <location>
        <begin position="42"/>
        <end position="62"/>
    </location>
</feature>
<comment type="caution">
    <text evidence="2">The sequence shown here is derived from an EMBL/GenBank/DDBJ whole genome shotgun (WGS) entry which is preliminary data.</text>
</comment>
<feature type="transmembrane region" description="Helical" evidence="1">
    <location>
        <begin position="145"/>
        <end position="165"/>
    </location>
</feature>
<protein>
    <submittedName>
        <fullName evidence="2">Uncharacterized protein</fullName>
    </submittedName>
</protein>
<sequence length="226" mass="23751">MKYIVRGRINQIMTLGAPVLAFAMALWMGNGANVSGRVQTSLSMSFIVQLFGIYMALAGVIVGMRGNCSLLWLFDRGYRKSAIIGMLLTAGFPVAFLQSFAVISGLFLTGYLPGNIVPFAVLGAFVQSISVSAAGIFVGTISRDVAVLQWVSLPLLLLGAVAINLAGVLDLSIIAALPFGVGMVVALGGLDNSMVPVFGAITASVLWTSAFIWLSVVGWKWSSRAA</sequence>
<accession>A0A5C5TUS2</accession>
<dbReference type="OrthoDB" id="9977231at2"/>
<dbReference type="RefSeq" id="WP_146325672.1">
    <property type="nucleotide sequence ID" value="NZ_BAABLR010000056.1"/>
</dbReference>
<keyword evidence="1" id="KW-0812">Transmembrane</keyword>
<feature type="transmembrane region" description="Helical" evidence="1">
    <location>
        <begin position="12"/>
        <end position="30"/>
    </location>
</feature>
<evidence type="ECO:0000313" key="2">
    <source>
        <dbReference type="EMBL" id="TWT17436.1"/>
    </source>
</evidence>
<feature type="transmembrane region" description="Helical" evidence="1">
    <location>
        <begin position="116"/>
        <end position="138"/>
    </location>
</feature>
<keyword evidence="1" id="KW-0472">Membrane</keyword>
<feature type="transmembrane region" description="Helical" evidence="1">
    <location>
        <begin position="197"/>
        <end position="219"/>
    </location>
</feature>
<gene>
    <name evidence="2" type="ORF">FRX94_12475</name>
</gene>
<keyword evidence="1" id="KW-1133">Transmembrane helix</keyword>
<dbReference type="AlphaFoldDB" id="A0A5C5TUS2"/>
<feature type="transmembrane region" description="Helical" evidence="1">
    <location>
        <begin position="171"/>
        <end position="190"/>
    </location>
</feature>
<organism evidence="2 3">
    <name type="scientific">Corynebacterium canis</name>
    <dbReference type="NCBI Taxonomy" id="679663"/>
    <lineage>
        <taxon>Bacteria</taxon>
        <taxon>Bacillati</taxon>
        <taxon>Actinomycetota</taxon>
        <taxon>Actinomycetes</taxon>
        <taxon>Mycobacteriales</taxon>
        <taxon>Corynebacteriaceae</taxon>
        <taxon>Corynebacterium</taxon>
    </lineage>
</organism>
<proteinExistence type="predicted"/>
<keyword evidence="3" id="KW-1185">Reference proteome</keyword>
<name>A0A5C5TUS2_9CORY</name>
<dbReference type="EMBL" id="VOHM01000042">
    <property type="protein sequence ID" value="TWT17436.1"/>
    <property type="molecule type" value="Genomic_DNA"/>
</dbReference>
<dbReference type="Proteomes" id="UP000320791">
    <property type="component" value="Unassembled WGS sequence"/>
</dbReference>
<evidence type="ECO:0000256" key="1">
    <source>
        <dbReference type="SAM" id="Phobius"/>
    </source>
</evidence>
<reference evidence="2 3" key="1">
    <citation type="submission" date="2019-08" db="EMBL/GenBank/DDBJ databases">
        <authorList>
            <person name="Lei W."/>
        </authorList>
    </citation>
    <scope>NUCLEOTIDE SEQUENCE [LARGE SCALE GENOMIC DNA]</scope>
    <source>
        <strain evidence="2 3">CCUG 58627</strain>
    </source>
</reference>
<evidence type="ECO:0000313" key="3">
    <source>
        <dbReference type="Proteomes" id="UP000320791"/>
    </source>
</evidence>